<gene>
    <name evidence="8" type="primary">pstC</name>
    <name evidence="8" type="ORF">ENT17_00610</name>
</gene>
<keyword evidence="3 5" id="KW-1133">Transmembrane helix</keyword>
<dbReference type="GO" id="GO:0006817">
    <property type="term" value="P:phosphate ion transport"/>
    <property type="evidence" value="ECO:0007669"/>
    <property type="project" value="UniProtKB-KW"/>
</dbReference>
<evidence type="ECO:0000256" key="2">
    <source>
        <dbReference type="ARBA" id="ARBA00022692"/>
    </source>
</evidence>
<feature type="transmembrane region" description="Helical" evidence="5">
    <location>
        <begin position="282"/>
        <end position="302"/>
    </location>
</feature>
<keyword evidence="4 5" id="KW-0472">Membrane</keyword>
<dbReference type="EMBL" id="DSXR01000011">
    <property type="protein sequence ID" value="HGS86102.1"/>
    <property type="molecule type" value="Genomic_DNA"/>
</dbReference>
<dbReference type="AlphaFoldDB" id="A0A7C4KXS7"/>
<dbReference type="InterPro" id="IPR035906">
    <property type="entry name" value="MetI-like_sf"/>
</dbReference>
<evidence type="ECO:0000256" key="1">
    <source>
        <dbReference type="ARBA" id="ARBA00004141"/>
    </source>
</evidence>
<evidence type="ECO:0000313" key="8">
    <source>
        <dbReference type="EMBL" id="HGS86102.1"/>
    </source>
</evidence>
<feature type="domain" description="ABC transmembrane type-1" evidence="7">
    <location>
        <begin position="89"/>
        <end position="303"/>
    </location>
</feature>
<evidence type="ECO:0000259" key="7">
    <source>
        <dbReference type="PROSITE" id="PS50928"/>
    </source>
</evidence>
<feature type="transmembrane region" description="Helical" evidence="5">
    <location>
        <begin position="29"/>
        <end position="50"/>
    </location>
</feature>
<keyword evidence="6" id="KW-1003">Cell membrane</keyword>
<sequence>MEKTIQKVESVSPASPINLGRKIRPGETLIQSILFFCGAVSILTTIGIVYELGKEAWLFFGDPEISLVEFFTSTNWRPAIGEYGVLPLVTSTLITSVIAMLVALPLGLGSAIYLSEYASVRVRSILKPVLEILAGVPTVVYGYFALTFTTPILRLIFGQDTVSIYNMAAAGLTMGIMILPLVSSMSEDALSSVPRSLREASYGLGATRLETAIQIVVPAALSGIVAAFIVGVSRAVGETMIVAIAAGAGPNFTFNPFEAAETMTGYIARISGGDLSYDTPDYNSIFAIGLLLFAITLTLNLVSRQISRRFREVYE</sequence>
<comment type="caution">
    <text evidence="8">The sequence shown here is derived from an EMBL/GenBank/DDBJ whole genome shotgun (WGS) entry which is preliminary data.</text>
</comment>
<evidence type="ECO:0000256" key="5">
    <source>
        <dbReference type="RuleBase" id="RU363032"/>
    </source>
</evidence>
<dbReference type="NCBIfam" id="TIGR02138">
    <property type="entry name" value="phosphate_pstC"/>
    <property type="match status" value="1"/>
</dbReference>
<dbReference type="PROSITE" id="PS50928">
    <property type="entry name" value="ABC_TM1"/>
    <property type="match status" value="1"/>
</dbReference>
<dbReference type="PANTHER" id="PTHR42727">
    <property type="entry name" value="PHOSPHATE TRANSPORT SYSTEM PERMEASE PROTEIN"/>
    <property type="match status" value="1"/>
</dbReference>
<keyword evidence="6" id="KW-0592">Phosphate transport</keyword>
<dbReference type="InterPro" id="IPR011864">
    <property type="entry name" value="Phosphate_PstC"/>
</dbReference>
<feature type="transmembrane region" description="Helical" evidence="5">
    <location>
        <begin position="125"/>
        <end position="144"/>
    </location>
</feature>
<dbReference type="GO" id="GO:0005886">
    <property type="term" value="C:plasma membrane"/>
    <property type="evidence" value="ECO:0007669"/>
    <property type="project" value="UniProtKB-SubCell"/>
</dbReference>
<keyword evidence="5" id="KW-0813">Transport</keyword>
<evidence type="ECO:0000256" key="4">
    <source>
        <dbReference type="ARBA" id="ARBA00023136"/>
    </source>
</evidence>
<comment type="similarity">
    <text evidence="6">Belongs to the binding-protein-dependent transport system permease family. CysTW subfamily.</text>
</comment>
<comment type="subcellular location">
    <subcellularLocation>
        <location evidence="5">Cell membrane</location>
        <topology evidence="5">Multi-pass membrane protein</topology>
    </subcellularLocation>
    <subcellularLocation>
        <location evidence="1">Membrane</location>
        <topology evidence="1">Multi-pass membrane protein</topology>
    </subcellularLocation>
</comment>
<accession>A0A7C4KXS7</accession>
<feature type="transmembrane region" description="Helical" evidence="5">
    <location>
        <begin position="164"/>
        <end position="182"/>
    </location>
</feature>
<dbReference type="Pfam" id="PF00528">
    <property type="entry name" value="BPD_transp_1"/>
    <property type="match status" value="1"/>
</dbReference>
<feature type="transmembrane region" description="Helical" evidence="5">
    <location>
        <begin position="212"/>
        <end position="232"/>
    </location>
</feature>
<evidence type="ECO:0000256" key="3">
    <source>
        <dbReference type="ARBA" id="ARBA00022989"/>
    </source>
</evidence>
<keyword evidence="2 5" id="KW-0812">Transmembrane</keyword>
<name>A0A7C4KXS7_9CHLR</name>
<protein>
    <recommendedName>
        <fullName evidence="6">Phosphate transport system permease protein</fullName>
    </recommendedName>
</protein>
<feature type="transmembrane region" description="Helical" evidence="5">
    <location>
        <begin position="93"/>
        <end position="113"/>
    </location>
</feature>
<dbReference type="CDD" id="cd06261">
    <property type="entry name" value="TM_PBP2"/>
    <property type="match status" value="1"/>
</dbReference>
<dbReference type="PANTHER" id="PTHR42727:SF1">
    <property type="entry name" value="PHOSPHATE TRANSPORT SYSTEM PERMEASE"/>
    <property type="match status" value="1"/>
</dbReference>
<proteinExistence type="inferred from homology"/>
<dbReference type="SUPFAM" id="SSF161098">
    <property type="entry name" value="MetI-like"/>
    <property type="match status" value="1"/>
</dbReference>
<dbReference type="Gene3D" id="1.10.3720.10">
    <property type="entry name" value="MetI-like"/>
    <property type="match status" value="1"/>
</dbReference>
<dbReference type="GO" id="GO:0005315">
    <property type="term" value="F:phosphate transmembrane transporter activity"/>
    <property type="evidence" value="ECO:0007669"/>
    <property type="project" value="InterPro"/>
</dbReference>
<reference evidence="8" key="1">
    <citation type="journal article" date="2020" name="mSystems">
        <title>Genome- and Community-Level Interaction Insights into Carbon Utilization and Element Cycling Functions of Hydrothermarchaeota in Hydrothermal Sediment.</title>
        <authorList>
            <person name="Zhou Z."/>
            <person name="Liu Y."/>
            <person name="Xu W."/>
            <person name="Pan J."/>
            <person name="Luo Z.H."/>
            <person name="Li M."/>
        </authorList>
    </citation>
    <scope>NUCLEOTIDE SEQUENCE [LARGE SCALE GENOMIC DNA]</scope>
    <source>
        <strain evidence="8">SpSt-556</strain>
    </source>
</reference>
<dbReference type="InterPro" id="IPR000515">
    <property type="entry name" value="MetI-like"/>
</dbReference>
<comment type="function">
    <text evidence="6">Part of the binding-protein-dependent transport system for phosphate; probably responsible for the translocation of the substrate across the membrane.</text>
</comment>
<organism evidence="8">
    <name type="scientific">Bellilinea caldifistulae</name>
    <dbReference type="NCBI Taxonomy" id="360411"/>
    <lineage>
        <taxon>Bacteria</taxon>
        <taxon>Bacillati</taxon>
        <taxon>Chloroflexota</taxon>
        <taxon>Anaerolineae</taxon>
        <taxon>Anaerolineales</taxon>
        <taxon>Anaerolineaceae</taxon>
        <taxon>Bellilinea</taxon>
    </lineage>
</organism>
<evidence type="ECO:0000256" key="6">
    <source>
        <dbReference type="RuleBase" id="RU363054"/>
    </source>
</evidence>